<accession>A0A7W9TTC5</accession>
<dbReference type="AlphaFoldDB" id="A0A7W9TTC5"/>
<evidence type="ECO:0000256" key="1">
    <source>
        <dbReference type="SAM" id="MobiDB-lite"/>
    </source>
</evidence>
<sequence length="36" mass="4086">MHAPRSRKRVAAGRRRLLRRRGRGVALGDHVRAAKP</sequence>
<evidence type="ECO:0000313" key="2">
    <source>
        <dbReference type="EMBL" id="MBB6100311.1"/>
    </source>
</evidence>
<feature type="compositionally biased region" description="Basic residues" evidence="1">
    <location>
        <begin position="1"/>
        <end position="23"/>
    </location>
</feature>
<keyword evidence="3" id="KW-1185">Reference proteome</keyword>
<dbReference type="EMBL" id="JACHBW010000001">
    <property type="protein sequence ID" value="MBB6100311.1"/>
    <property type="molecule type" value="Genomic_DNA"/>
</dbReference>
<name>A0A7W9TTC5_9BURK</name>
<feature type="region of interest" description="Disordered" evidence="1">
    <location>
        <begin position="1"/>
        <end position="36"/>
    </location>
</feature>
<dbReference type="Proteomes" id="UP000571554">
    <property type="component" value="Unassembled WGS sequence"/>
</dbReference>
<reference evidence="2 3" key="1">
    <citation type="submission" date="2020-08" db="EMBL/GenBank/DDBJ databases">
        <title>Above-ground endophytic microbial communities from plants in different locations in the United States.</title>
        <authorList>
            <person name="Frank C."/>
        </authorList>
    </citation>
    <scope>NUCLEOTIDE SEQUENCE [LARGE SCALE GENOMIC DNA]</scope>
    <source>
        <strain evidence="2 3">WP4_2_2</strain>
    </source>
</reference>
<protein>
    <submittedName>
        <fullName evidence="2">Uncharacterized protein</fullName>
    </submittedName>
</protein>
<organism evidence="2 3">
    <name type="scientific">Paraburkholderia bannensis</name>
    <dbReference type="NCBI Taxonomy" id="765414"/>
    <lineage>
        <taxon>Bacteria</taxon>
        <taxon>Pseudomonadati</taxon>
        <taxon>Pseudomonadota</taxon>
        <taxon>Betaproteobacteria</taxon>
        <taxon>Burkholderiales</taxon>
        <taxon>Burkholderiaceae</taxon>
        <taxon>Paraburkholderia</taxon>
    </lineage>
</organism>
<gene>
    <name evidence="2" type="ORF">F4827_000115</name>
</gene>
<proteinExistence type="predicted"/>
<evidence type="ECO:0000313" key="3">
    <source>
        <dbReference type="Proteomes" id="UP000571554"/>
    </source>
</evidence>
<comment type="caution">
    <text evidence="2">The sequence shown here is derived from an EMBL/GenBank/DDBJ whole genome shotgun (WGS) entry which is preliminary data.</text>
</comment>